<evidence type="ECO:0000313" key="2">
    <source>
        <dbReference type="RefSeq" id="XP_075102836.1"/>
    </source>
</evidence>
<evidence type="ECO:0000313" key="1">
    <source>
        <dbReference type="Proteomes" id="UP000790787"/>
    </source>
</evidence>
<sequence>MPCLFNEVQQAQNRASVLHHESFLRYWDEVYQLELEVKELSEKRDMNKCLSEQHEGPIKDLQAGLDEAQREALNLRREHADLVEKVQQKIERIDQLQAKMNEVQAMTDGWKRKMDRLASEKETAQAQLASVEVQLQVVKEKANKWSQLNNELRSQLSSALAERDALGKECEAIKSQLCTTSADAEEMVAQYRADVEAAEAHLKTTAEYVRRLSRRETLEEIHARGFDKSAEIEEAKRLEVKAKKLAEPEDEGSSEGSEEPEGLGGSGDEAGSGEDQA</sequence>
<keyword evidence="1" id="KW-1185">Reference proteome</keyword>
<gene>
    <name evidence="2" type="primary">LOC142177575</name>
</gene>
<proteinExistence type="predicted"/>
<dbReference type="Proteomes" id="UP000790787">
    <property type="component" value="Chromosome 23"/>
</dbReference>
<reference evidence="1" key="1">
    <citation type="journal article" date="2014" name="Nat. Commun.">
        <title>The tobacco genome sequence and its comparison with those of tomato and potato.</title>
        <authorList>
            <person name="Sierro N."/>
            <person name="Battey J.N."/>
            <person name="Ouadi S."/>
            <person name="Bakaher N."/>
            <person name="Bovet L."/>
            <person name="Willig A."/>
            <person name="Goepfert S."/>
            <person name="Peitsch M.C."/>
            <person name="Ivanov N.V."/>
        </authorList>
    </citation>
    <scope>NUCLEOTIDE SEQUENCE [LARGE SCALE GENOMIC DNA]</scope>
</reference>
<name>A0AC58U037_TOBAC</name>
<reference evidence="2" key="2">
    <citation type="submission" date="2025-08" db="UniProtKB">
        <authorList>
            <consortium name="RefSeq"/>
        </authorList>
    </citation>
    <scope>IDENTIFICATION</scope>
    <source>
        <tissue evidence="2">Leaf</tissue>
    </source>
</reference>
<dbReference type="RefSeq" id="XP_075102836.1">
    <property type="nucleotide sequence ID" value="XM_075246735.1"/>
</dbReference>
<protein>
    <submittedName>
        <fullName evidence="2">Uncharacterized protein LOC142177575</fullName>
    </submittedName>
</protein>
<accession>A0AC58U037</accession>
<organism evidence="1 2">
    <name type="scientific">Nicotiana tabacum</name>
    <name type="common">Common tobacco</name>
    <dbReference type="NCBI Taxonomy" id="4097"/>
    <lineage>
        <taxon>Eukaryota</taxon>
        <taxon>Viridiplantae</taxon>
        <taxon>Streptophyta</taxon>
        <taxon>Embryophyta</taxon>
        <taxon>Tracheophyta</taxon>
        <taxon>Spermatophyta</taxon>
        <taxon>Magnoliopsida</taxon>
        <taxon>eudicotyledons</taxon>
        <taxon>Gunneridae</taxon>
        <taxon>Pentapetalae</taxon>
        <taxon>asterids</taxon>
        <taxon>lamiids</taxon>
        <taxon>Solanales</taxon>
        <taxon>Solanaceae</taxon>
        <taxon>Nicotianoideae</taxon>
        <taxon>Nicotianeae</taxon>
        <taxon>Nicotiana</taxon>
    </lineage>
</organism>